<protein>
    <recommendedName>
        <fullName evidence="6">Phosphatidylinositol-specific phospholipase C X domain-containing protein</fullName>
    </recommendedName>
</protein>
<keyword evidence="4" id="KW-1185">Reference proteome</keyword>
<dbReference type="Proteomes" id="UP000290189">
    <property type="component" value="Unassembled WGS sequence"/>
</dbReference>
<dbReference type="PANTHER" id="PTHR13593">
    <property type="match status" value="1"/>
</dbReference>
<evidence type="ECO:0000313" key="3">
    <source>
        <dbReference type="EMBL" id="SPQ98673.1"/>
    </source>
</evidence>
<dbReference type="STRING" id="37360.A0A0G4J2V7"/>
<reference evidence="3 5" key="2">
    <citation type="submission" date="2018-03" db="EMBL/GenBank/DDBJ databases">
        <authorList>
            <person name="Fogelqvist J."/>
        </authorList>
    </citation>
    <scope>NUCLEOTIDE SEQUENCE [LARGE SCALE GENOMIC DNA]</scope>
</reference>
<evidence type="ECO:0000313" key="5">
    <source>
        <dbReference type="Proteomes" id="UP000290189"/>
    </source>
</evidence>
<sequence>MNQVVTALTSLLALAQIAVDDAPVPRVKSPVRLSDWMRDMIDDIGDMALRDIAIAGSHNSGSYAIDPRSKRLSGDFDGQYKGLKPFVEHQTPLAAVVSKFAKCQRNPILHQLENGVRYLDVRMHYEYLGRDSVGTLELCHSLCAIDYKVFARQVVQFVEAHPGEVVIVDVNHVYAEGAHIDDCKDQILEMIVDSLGRTRIADSTLSPESPLRDFVNHRRNIVLVYQYASSAARSNIWAGNAIQSRWTESRNDQDILDRGFRQVIDRDRYSLHVMQLVVAYGADEILNGLTMDDVPCSTLVMGRNLTSTVPSFILGHCESSSTFLRNVNIVMVDDSSLNGHALAMALLSVNFMKSRLPKPRR</sequence>
<evidence type="ECO:0000256" key="1">
    <source>
        <dbReference type="SAM" id="SignalP"/>
    </source>
</evidence>
<dbReference type="PANTHER" id="PTHR13593:SF113">
    <property type="entry name" value="SI:DKEY-266F7.9"/>
    <property type="match status" value="1"/>
</dbReference>
<organism evidence="2 4">
    <name type="scientific">Plasmodiophora brassicae</name>
    <name type="common">Clubroot disease agent</name>
    <dbReference type="NCBI Taxonomy" id="37360"/>
    <lineage>
        <taxon>Eukaryota</taxon>
        <taxon>Sar</taxon>
        <taxon>Rhizaria</taxon>
        <taxon>Endomyxa</taxon>
        <taxon>Phytomyxea</taxon>
        <taxon>Plasmodiophorida</taxon>
        <taxon>Plasmodiophoridae</taxon>
        <taxon>Plasmodiophora</taxon>
    </lineage>
</organism>
<reference evidence="2 4" key="1">
    <citation type="submission" date="2015-02" db="EMBL/GenBank/DDBJ databases">
        <authorList>
            <person name="Chooi Y.-H."/>
        </authorList>
    </citation>
    <scope>NUCLEOTIDE SEQUENCE [LARGE SCALE GENOMIC DNA]</scope>
    <source>
        <strain evidence="2">E3</strain>
    </source>
</reference>
<accession>A0A0G4J2V7</accession>
<feature type="chain" id="PRO_5035991204" description="Phosphatidylinositol-specific phospholipase C X domain-containing protein" evidence="1">
    <location>
        <begin position="21"/>
        <end position="361"/>
    </location>
</feature>
<dbReference type="InterPro" id="IPR051057">
    <property type="entry name" value="PI-PLC_domain"/>
</dbReference>
<dbReference type="GO" id="GO:0006629">
    <property type="term" value="P:lipid metabolic process"/>
    <property type="evidence" value="ECO:0007669"/>
    <property type="project" value="InterPro"/>
</dbReference>
<gene>
    <name evidence="2" type="ORF">PBRA_008843</name>
    <name evidence="3" type="ORF">PLBR_LOCUS5888</name>
</gene>
<dbReference type="InterPro" id="IPR017946">
    <property type="entry name" value="PLC-like_Pdiesterase_TIM-brl"/>
</dbReference>
<dbReference type="GO" id="GO:0008081">
    <property type="term" value="F:phosphoric diester hydrolase activity"/>
    <property type="evidence" value="ECO:0007669"/>
    <property type="project" value="InterPro"/>
</dbReference>
<dbReference type="Proteomes" id="UP000039324">
    <property type="component" value="Unassembled WGS sequence"/>
</dbReference>
<dbReference type="EMBL" id="OVEO01000010">
    <property type="protein sequence ID" value="SPQ98673.1"/>
    <property type="molecule type" value="Genomic_DNA"/>
</dbReference>
<dbReference type="OMA" id="PWPNTRN"/>
<dbReference type="Gene3D" id="3.20.20.190">
    <property type="entry name" value="Phosphatidylinositol (PI) phosphodiesterase"/>
    <property type="match status" value="1"/>
</dbReference>
<dbReference type="AlphaFoldDB" id="A0A0G4J2V7"/>
<dbReference type="Pfam" id="PF26146">
    <property type="entry name" value="PI-PLC_X"/>
    <property type="match status" value="1"/>
</dbReference>
<proteinExistence type="predicted"/>
<keyword evidence="1" id="KW-0732">Signal</keyword>
<evidence type="ECO:0000313" key="2">
    <source>
        <dbReference type="EMBL" id="CEP01900.1"/>
    </source>
</evidence>
<dbReference type="SUPFAM" id="SSF51695">
    <property type="entry name" value="PLC-like phosphodiesterases"/>
    <property type="match status" value="1"/>
</dbReference>
<name>A0A0G4J2V7_PLABS</name>
<keyword evidence="3" id="KW-0496">Mitochondrion</keyword>
<dbReference type="EMBL" id="CDSF01000121">
    <property type="protein sequence ID" value="CEP01900.1"/>
    <property type="molecule type" value="Genomic_DNA"/>
</dbReference>
<dbReference type="OrthoDB" id="1046782at2759"/>
<evidence type="ECO:0000313" key="4">
    <source>
        <dbReference type="Proteomes" id="UP000039324"/>
    </source>
</evidence>
<evidence type="ECO:0008006" key="6">
    <source>
        <dbReference type="Google" id="ProtNLM"/>
    </source>
</evidence>
<geneLocation type="mitochondrion" evidence="3"/>
<feature type="signal peptide" evidence="1">
    <location>
        <begin position="1"/>
        <end position="20"/>
    </location>
</feature>